<evidence type="ECO:0000313" key="6">
    <source>
        <dbReference type="EMBL" id="QTR47180.1"/>
    </source>
</evidence>
<dbReference type="Pfam" id="PF00027">
    <property type="entry name" value="cNMP_binding"/>
    <property type="match status" value="1"/>
</dbReference>
<evidence type="ECO:0000256" key="3">
    <source>
        <dbReference type="ARBA" id="ARBA00023163"/>
    </source>
</evidence>
<evidence type="ECO:0000259" key="5">
    <source>
        <dbReference type="PROSITE" id="PS51063"/>
    </source>
</evidence>
<gene>
    <name evidence="6" type="ORF">J9253_04360</name>
</gene>
<dbReference type="InterPro" id="IPR000595">
    <property type="entry name" value="cNMP-bd_dom"/>
</dbReference>
<keyword evidence="7" id="KW-1185">Reference proteome</keyword>
<dbReference type="Pfam" id="PF13545">
    <property type="entry name" value="HTH_Crp_2"/>
    <property type="match status" value="1"/>
</dbReference>
<dbReference type="PANTHER" id="PTHR24567:SF75">
    <property type="entry name" value="FUMARATE AND NITRATE REDUCTION REGULATORY PROTEIN"/>
    <property type="match status" value="1"/>
</dbReference>
<dbReference type="InterPro" id="IPR014710">
    <property type="entry name" value="RmlC-like_jellyroll"/>
</dbReference>
<keyword evidence="1" id="KW-0805">Transcription regulation</keyword>
<dbReference type="SMART" id="SM00100">
    <property type="entry name" value="cNMP"/>
    <property type="match status" value="1"/>
</dbReference>
<proteinExistence type="predicted"/>
<dbReference type="PROSITE" id="PS50042">
    <property type="entry name" value="CNMP_BINDING_3"/>
    <property type="match status" value="1"/>
</dbReference>
<name>A0ABX7WU85_9GAMM</name>
<dbReference type="Gene3D" id="2.60.120.10">
    <property type="entry name" value="Jelly Rolls"/>
    <property type="match status" value="1"/>
</dbReference>
<dbReference type="InterPro" id="IPR036390">
    <property type="entry name" value="WH_DNA-bd_sf"/>
</dbReference>
<dbReference type="InterPro" id="IPR012318">
    <property type="entry name" value="HTH_CRP"/>
</dbReference>
<dbReference type="InterPro" id="IPR050397">
    <property type="entry name" value="Env_Response_Regulators"/>
</dbReference>
<reference evidence="6 7" key="1">
    <citation type="submission" date="2021-04" db="EMBL/GenBank/DDBJ databases">
        <title>Genomics, taxonomy and metabolism of representatives of sulfur bacteria of the genus Thiothrix: Thiothrix fructosivorans QT, Thiothrix unzii A1T and three new species, Thiothrix subterranea sp. nov., Thiothrix litoralis sp. nov. and 'Candidatus Thiothrix anitrata' sp. nov.</title>
        <authorList>
            <person name="Ravin N.V."/>
            <person name="Smolyakov D."/>
            <person name="Rudenko T.S."/>
            <person name="Mardanov A.V."/>
            <person name="Beletsky A.V."/>
            <person name="Markov N.D."/>
            <person name="Fomenkov A.I."/>
            <person name="Roberts R.J."/>
            <person name="Karnachuk O.V."/>
            <person name="Novikov A."/>
            <person name="Grabovich M.Y."/>
        </authorList>
    </citation>
    <scope>NUCLEOTIDE SEQUENCE [LARGE SCALE GENOMIC DNA]</scope>
    <source>
        <strain evidence="6 7">AS</strain>
    </source>
</reference>
<dbReference type="Proteomes" id="UP000672039">
    <property type="component" value="Chromosome"/>
</dbReference>
<keyword evidence="2" id="KW-0238">DNA-binding</keyword>
<keyword evidence="3" id="KW-0804">Transcription</keyword>
<dbReference type="CDD" id="cd00038">
    <property type="entry name" value="CAP_ED"/>
    <property type="match status" value="1"/>
</dbReference>
<dbReference type="SUPFAM" id="SSF46785">
    <property type="entry name" value="Winged helix' DNA-binding domain"/>
    <property type="match status" value="1"/>
</dbReference>
<evidence type="ECO:0000259" key="4">
    <source>
        <dbReference type="PROSITE" id="PS50042"/>
    </source>
</evidence>
<dbReference type="RefSeq" id="WP_210223462.1">
    <property type="nucleotide sequence ID" value="NZ_CP072801.1"/>
</dbReference>
<dbReference type="CDD" id="cd00092">
    <property type="entry name" value="HTH_CRP"/>
    <property type="match status" value="1"/>
</dbReference>
<dbReference type="SMART" id="SM00419">
    <property type="entry name" value="HTH_CRP"/>
    <property type="match status" value="1"/>
</dbReference>
<dbReference type="InterPro" id="IPR018490">
    <property type="entry name" value="cNMP-bd_dom_sf"/>
</dbReference>
<dbReference type="PRINTS" id="PR00034">
    <property type="entry name" value="HTHCRP"/>
</dbReference>
<feature type="domain" description="Cyclic nucleotide-binding" evidence="4">
    <location>
        <begin position="20"/>
        <end position="90"/>
    </location>
</feature>
<dbReference type="SUPFAM" id="SSF51206">
    <property type="entry name" value="cAMP-binding domain-like"/>
    <property type="match status" value="1"/>
</dbReference>
<organism evidence="6 7">
    <name type="scientific">Thiothrix litoralis</name>
    <dbReference type="NCBI Taxonomy" id="2891210"/>
    <lineage>
        <taxon>Bacteria</taxon>
        <taxon>Pseudomonadati</taxon>
        <taxon>Pseudomonadota</taxon>
        <taxon>Gammaproteobacteria</taxon>
        <taxon>Thiotrichales</taxon>
        <taxon>Thiotrichaceae</taxon>
        <taxon>Thiothrix</taxon>
    </lineage>
</organism>
<sequence length="234" mass="26326">MSNLKGRGHCQSCQIRHLSIFAQLPMDRLIEIQAFQPSVVTYAADETVYYQGDASLNAFTLRKGLVKLIKTLPNGRTQIVRVLRTGDLFGFDGFAGESYNHTAIPLSEIEVCRLPLAELTELKKQNAEIENTMMKRWIQHLREAEDMMLELGAKKAAERLASFLIRWCENNNGGWVPLPLSRAEVGELLGLTIETVSRFLSDWKRQGFLNEQRGSIQLENVDGLRKAVCANGSC</sequence>
<feature type="domain" description="HTH crp-type" evidence="5">
    <location>
        <begin position="154"/>
        <end position="222"/>
    </location>
</feature>
<dbReference type="EMBL" id="CP072801">
    <property type="protein sequence ID" value="QTR47180.1"/>
    <property type="molecule type" value="Genomic_DNA"/>
</dbReference>
<dbReference type="Gene3D" id="1.10.10.10">
    <property type="entry name" value="Winged helix-like DNA-binding domain superfamily/Winged helix DNA-binding domain"/>
    <property type="match status" value="1"/>
</dbReference>
<evidence type="ECO:0000313" key="7">
    <source>
        <dbReference type="Proteomes" id="UP000672039"/>
    </source>
</evidence>
<dbReference type="InterPro" id="IPR036388">
    <property type="entry name" value="WH-like_DNA-bd_sf"/>
</dbReference>
<evidence type="ECO:0000256" key="1">
    <source>
        <dbReference type="ARBA" id="ARBA00023015"/>
    </source>
</evidence>
<dbReference type="PROSITE" id="PS51063">
    <property type="entry name" value="HTH_CRP_2"/>
    <property type="match status" value="1"/>
</dbReference>
<accession>A0ABX7WU85</accession>
<dbReference type="PANTHER" id="PTHR24567">
    <property type="entry name" value="CRP FAMILY TRANSCRIPTIONAL REGULATORY PROTEIN"/>
    <property type="match status" value="1"/>
</dbReference>
<evidence type="ECO:0000256" key="2">
    <source>
        <dbReference type="ARBA" id="ARBA00023125"/>
    </source>
</evidence>
<protein>
    <submittedName>
        <fullName evidence="6">Crp/Fnr family transcriptional regulator</fullName>
    </submittedName>
</protein>